<comment type="caution">
    <text evidence="2">The sequence shown here is derived from an EMBL/GenBank/DDBJ whole genome shotgun (WGS) entry which is preliminary data.</text>
</comment>
<gene>
    <name evidence="2" type="ORF">RRG08_054677</name>
</gene>
<evidence type="ECO:0000256" key="1">
    <source>
        <dbReference type="SAM" id="MobiDB-lite"/>
    </source>
</evidence>
<feature type="region of interest" description="Disordered" evidence="1">
    <location>
        <begin position="41"/>
        <end position="107"/>
    </location>
</feature>
<keyword evidence="3" id="KW-1185">Reference proteome</keyword>
<organism evidence="2 3">
    <name type="scientific">Elysia crispata</name>
    <name type="common">lettuce slug</name>
    <dbReference type="NCBI Taxonomy" id="231223"/>
    <lineage>
        <taxon>Eukaryota</taxon>
        <taxon>Metazoa</taxon>
        <taxon>Spiralia</taxon>
        <taxon>Lophotrochozoa</taxon>
        <taxon>Mollusca</taxon>
        <taxon>Gastropoda</taxon>
        <taxon>Heterobranchia</taxon>
        <taxon>Euthyneura</taxon>
        <taxon>Panpulmonata</taxon>
        <taxon>Sacoglossa</taxon>
        <taxon>Placobranchoidea</taxon>
        <taxon>Plakobranchidae</taxon>
        <taxon>Elysia</taxon>
    </lineage>
</organism>
<accession>A0AAE1E9B6</accession>
<reference evidence="2" key="1">
    <citation type="journal article" date="2023" name="G3 (Bethesda)">
        <title>A reference genome for the long-term kleptoplast-retaining sea slug Elysia crispata morphotype clarki.</title>
        <authorList>
            <person name="Eastman K.E."/>
            <person name="Pendleton A.L."/>
            <person name="Shaikh M.A."/>
            <person name="Suttiyut T."/>
            <person name="Ogas R."/>
            <person name="Tomko P."/>
            <person name="Gavelis G."/>
            <person name="Widhalm J.R."/>
            <person name="Wisecaver J.H."/>
        </authorList>
    </citation>
    <scope>NUCLEOTIDE SEQUENCE</scope>
    <source>
        <strain evidence="2">ECLA1</strain>
    </source>
</reference>
<evidence type="ECO:0000313" key="3">
    <source>
        <dbReference type="Proteomes" id="UP001283361"/>
    </source>
</evidence>
<name>A0AAE1E9B6_9GAST</name>
<evidence type="ECO:0000313" key="2">
    <source>
        <dbReference type="EMBL" id="KAK3797653.1"/>
    </source>
</evidence>
<dbReference type="EMBL" id="JAWDGP010000750">
    <property type="protein sequence ID" value="KAK3797653.1"/>
    <property type="molecule type" value="Genomic_DNA"/>
</dbReference>
<protein>
    <submittedName>
        <fullName evidence="2">Uncharacterized protein</fullName>
    </submittedName>
</protein>
<proteinExistence type="predicted"/>
<dbReference type="Proteomes" id="UP001283361">
    <property type="component" value="Unassembled WGS sequence"/>
</dbReference>
<sequence length="158" mass="17414">MFGGSDYETNSLTRQERWKGRWEGEGAKLVTTHVLETQQDDVGTVNNGTLPPADSADAVGSTTSRCMEGGMEDRGRANSDNVYVSEAHQDDDEPVNNGTSPPSTDCHEERQRQLLTSKGMSLNETMRNGNWFFFFGVGGATLNQLEDASVTERFVRLC</sequence>
<dbReference type="AlphaFoldDB" id="A0AAE1E9B6"/>